<evidence type="ECO:0000256" key="15">
    <source>
        <dbReference type="RuleBase" id="RU000304"/>
    </source>
</evidence>
<evidence type="ECO:0000256" key="4">
    <source>
        <dbReference type="ARBA" id="ARBA00022679"/>
    </source>
</evidence>
<feature type="domain" description="Protein kinase" evidence="16">
    <location>
        <begin position="84"/>
        <end position="225"/>
    </location>
</feature>
<gene>
    <name evidence="17" type="ORF">IMG5_094230</name>
</gene>
<evidence type="ECO:0000256" key="6">
    <source>
        <dbReference type="ARBA" id="ARBA00022737"/>
    </source>
</evidence>
<dbReference type="PANTHER" id="PTHR24347">
    <property type="entry name" value="SERINE/THREONINE-PROTEIN KINASE"/>
    <property type="match status" value="1"/>
</dbReference>
<protein>
    <recommendedName>
        <fullName evidence="2">non-specific serine/threonine protein kinase</fullName>
        <ecNumber evidence="2">2.7.11.1</ecNumber>
    </recommendedName>
</protein>
<dbReference type="RefSeq" id="XP_004035646.1">
    <property type="nucleotide sequence ID" value="XM_004035598.1"/>
</dbReference>
<evidence type="ECO:0000256" key="1">
    <source>
        <dbReference type="ARBA" id="ARBA00001946"/>
    </source>
</evidence>
<dbReference type="GO" id="GO:0106310">
    <property type="term" value="F:protein serine kinase activity"/>
    <property type="evidence" value="ECO:0007669"/>
    <property type="project" value="RHEA"/>
</dbReference>
<dbReference type="InterPro" id="IPR008271">
    <property type="entry name" value="Ser/Thr_kinase_AS"/>
</dbReference>
<feature type="binding site" evidence="14">
    <location>
        <position position="122"/>
    </location>
    <ligand>
        <name>ATP</name>
        <dbReference type="ChEBI" id="CHEBI:30616"/>
    </ligand>
</feature>
<comment type="cofactor">
    <cofactor evidence="1">
        <name>Mg(2+)</name>
        <dbReference type="ChEBI" id="CHEBI:18420"/>
    </cofactor>
</comment>
<dbReference type="eggNOG" id="KOG0032">
    <property type="taxonomic scope" value="Eukaryota"/>
</dbReference>
<dbReference type="InParanoid" id="G0QRJ2"/>
<keyword evidence="10 14" id="KW-0067">ATP-binding</keyword>
<dbReference type="AlphaFoldDB" id="G0QRJ2"/>
<evidence type="ECO:0000256" key="8">
    <source>
        <dbReference type="ARBA" id="ARBA00022777"/>
    </source>
</evidence>
<keyword evidence="3 15" id="KW-0723">Serine/threonine-protein kinase</keyword>
<evidence type="ECO:0000256" key="5">
    <source>
        <dbReference type="ARBA" id="ARBA00022723"/>
    </source>
</evidence>
<evidence type="ECO:0000256" key="2">
    <source>
        <dbReference type="ARBA" id="ARBA00012513"/>
    </source>
</evidence>
<dbReference type="EMBL" id="GL983770">
    <property type="protein sequence ID" value="EGR32160.1"/>
    <property type="molecule type" value="Genomic_DNA"/>
</dbReference>
<keyword evidence="5" id="KW-0479">Metal-binding</keyword>
<keyword evidence="18" id="KW-1185">Reference proteome</keyword>
<reference evidence="17 18" key="1">
    <citation type="submission" date="2011-07" db="EMBL/GenBank/DDBJ databases">
        <authorList>
            <person name="Coyne R."/>
            <person name="Brami D."/>
            <person name="Johnson J."/>
            <person name="Hostetler J."/>
            <person name="Hannick L."/>
            <person name="Clark T."/>
            <person name="Cassidy-Hanley D."/>
            <person name="Inman J."/>
        </authorList>
    </citation>
    <scope>NUCLEOTIDE SEQUENCE [LARGE SCALE GENOMIC DNA]</scope>
    <source>
        <strain evidence="17 18">G5</strain>
    </source>
</reference>
<dbReference type="SUPFAM" id="SSF56112">
    <property type="entry name" value="Protein kinase-like (PK-like)"/>
    <property type="match status" value="1"/>
</dbReference>
<dbReference type="SMART" id="SM00220">
    <property type="entry name" value="S_TKc"/>
    <property type="match status" value="1"/>
</dbReference>
<evidence type="ECO:0000313" key="18">
    <source>
        <dbReference type="Proteomes" id="UP000008983"/>
    </source>
</evidence>
<keyword evidence="6" id="KW-0677">Repeat</keyword>
<dbReference type="GO" id="GO:0046872">
    <property type="term" value="F:metal ion binding"/>
    <property type="evidence" value="ECO:0007669"/>
    <property type="project" value="UniProtKB-KW"/>
</dbReference>
<keyword evidence="9" id="KW-0106">Calcium</keyword>
<keyword evidence="7 14" id="KW-0547">Nucleotide-binding</keyword>
<comment type="catalytic activity">
    <reaction evidence="13">
        <text>L-seryl-[protein] + ATP = O-phospho-L-seryl-[protein] + ADP + H(+)</text>
        <dbReference type="Rhea" id="RHEA:17989"/>
        <dbReference type="Rhea" id="RHEA-COMP:9863"/>
        <dbReference type="Rhea" id="RHEA-COMP:11604"/>
        <dbReference type="ChEBI" id="CHEBI:15378"/>
        <dbReference type="ChEBI" id="CHEBI:29999"/>
        <dbReference type="ChEBI" id="CHEBI:30616"/>
        <dbReference type="ChEBI" id="CHEBI:83421"/>
        <dbReference type="ChEBI" id="CHEBI:456216"/>
        <dbReference type="EC" id="2.7.11.1"/>
    </reaction>
</comment>
<accession>G0QRJ2</accession>
<keyword evidence="4 17" id="KW-0808">Transferase</keyword>
<evidence type="ECO:0000259" key="16">
    <source>
        <dbReference type="PROSITE" id="PS50011"/>
    </source>
</evidence>
<dbReference type="EC" id="2.7.11.1" evidence="2"/>
<evidence type="ECO:0000256" key="14">
    <source>
        <dbReference type="PROSITE-ProRule" id="PRU10141"/>
    </source>
</evidence>
<evidence type="ECO:0000256" key="7">
    <source>
        <dbReference type="ARBA" id="ARBA00022741"/>
    </source>
</evidence>
<dbReference type="OMA" id="IICCALE"/>
<dbReference type="STRING" id="857967.G0QRJ2"/>
<dbReference type="Gene3D" id="1.10.510.10">
    <property type="entry name" value="Transferase(Phosphotransferase) domain 1"/>
    <property type="match status" value="1"/>
</dbReference>
<evidence type="ECO:0000256" key="11">
    <source>
        <dbReference type="ARBA" id="ARBA00024334"/>
    </source>
</evidence>
<evidence type="ECO:0000256" key="3">
    <source>
        <dbReference type="ARBA" id="ARBA00022527"/>
    </source>
</evidence>
<dbReference type="InterPro" id="IPR017441">
    <property type="entry name" value="Protein_kinase_ATP_BS"/>
</dbReference>
<evidence type="ECO:0000256" key="13">
    <source>
        <dbReference type="ARBA" id="ARBA00048679"/>
    </source>
</evidence>
<evidence type="ECO:0000256" key="9">
    <source>
        <dbReference type="ARBA" id="ARBA00022837"/>
    </source>
</evidence>
<dbReference type="GO" id="GO:0004674">
    <property type="term" value="F:protein serine/threonine kinase activity"/>
    <property type="evidence" value="ECO:0007669"/>
    <property type="project" value="UniProtKB-KW"/>
</dbReference>
<dbReference type="InterPro" id="IPR000719">
    <property type="entry name" value="Prot_kinase_dom"/>
</dbReference>
<dbReference type="InterPro" id="IPR011009">
    <property type="entry name" value="Kinase-like_dom_sf"/>
</dbReference>
<comment type="catalytic activity">
    <reaction evidence="12">
        <text>L-threonyl-[protein] + ATP = O-phospho-L-threonyl-[protein] + ADP + H(+)</text>
        <dbReference type="Rhea" id="RHEA:46608"/>
        <dbReference type="Rhea" id="RHEA-COMP:11060"/>
        <dbReference type="Rhea" id="RHEA-COMP:11605"/>
        <dbReference type="ChEBI" id="CHEBI:15378"/>
        <dbReference type="ChEBI" id="CHEBI:30013"/>
        <dbReference type="ChEBI" id="CHEBI:30616"/>
        <dbReference type="ChEBI" id="CHEBI:61977"/>
        <dbReference type="ChEBI" id="CHEBI:456216"/>
        <dbReference type="EC" id="2.7.11.1"/>
    </reaction>
</comment>
<evidence type="ECO:0000256" key="12">
    <source>
        <dbReference type="ARBA" id="ARBA00047899"/>
    </source>
</evidence>
<comment type="similarity">
    <text evidence="11">Belongs to the protein kinase superfamily. Ser/Thr protein kinase family. CDPK subfamily.</text>
</comment>
<dbReference type="Proteomes" id="UP000008983">
    <property type="component" value="Unassembled WGS sequence"/>
</dbReference>
<organism evidence="17 18">
    <name type="scientific">Ichthyophthirius multifiliis</name>
    <name type="common">White spot disease agent</name>
    <name type="synonym">Ich</name>
    <dbReference type="NCBI Taxonomy" id="5932"/>
    <lineage>
        <taxon>Eukaryota</taxon>
        <taxon>Sar</taxon>
        <taxon>Alveolata</taxon>
        <taxon>Ciliophora</taxon>
        <taxon>Intramacronucleata</taxon>
        <taxon>Oligohymenophorea</taxon>
        <taxon>Hymenostomatida</taxon>
        <taxon>Ophryoglenina</taxon>
        <taxon>Ichthyophthirius</taxon>
    </lineage>
</organism>
<name>G0QRJ2_ICHMU</name>
<dbReference type="FunFam" id="3.30.200.20:FF:000315">
    <property type="entry name" value="Calcium-dependent protein kinase 3"/>
    <property type="match status" value="1"/>
</dbReference>
<evidence type="ECO:0000256" key="10">
    <source>
        <dbReference type="ARBA" id="ARBA00022840"/>
    </source>
</evidence>
<dbReference type="PROSITE" id="PS00107">
    <property type="entry name" value="PROTEIN_KINASE_ATP"/>
    <property type="match status" value="1"/>
</dbReference>
<dbReference type="PROSITE" id="PS50011">
    <property type="entry name" value="PROTEIN_KINASE_DOM"/>
    <property type="match status" value="1"/>
</dbReference>
<dbReference type="FunFam" id="1.10.510.10:FF:000512">
    <property type="entry name" value="AKT serine/threonine kinase 1"/>
    <property type="match status" value="1"/>
</dbReference>
<dbReference type="GeneID" id="14908320"/>
<keyword evidence="8 17" id="KW-0418">Kinase</keyword>
<sequence>MGCCQSMQEENNQDYLQSFVPKDLNNFSFNSSSKFQQQSHQSIEFRKFEEIKNQLRIKQIFEQEINIENKSIIKKSNEDFFTKYRIGKFLGQGGFGIVCVAINRQTSFKRAVKMINKQRIKKIDEWKLLQELQIMQEIDHPNILKVLEHYEDTQHHYFVTELLYGGDLFDKIVEHKAFSEQQASEYMKQIISAVSYLHSLNIVHRDLKPENILFAKKNYIDFKNH</sequence>
<dbReference type="PROSITE" id="PS00108">
    <property type="entry name" value="PROTEIN_KINASE_ST"/>
    <property type="match status" value="1"/>
</dbReference>
<evidence type="ECO:0000313" key="17">
    <source>
        <dbReference type="EMBL" id="EGR32160.1"/>
    </source>
</evidence>
<proteinExistence type="inferred from homology"/>
<dbReference type="GO" id="GO:0005524">
    <property type="term" value="F:ATP binding"/>
    <property type="evidence" value="ECO:0007669"/>
    <property type="project" value="UniProtKB-UniRule"/>
</dbReference>
<dbReference type="Pfam" id="PF00069">
    <property type="entry name" value="Pkinase"/>
    <property type="match status" value="1"/>
</dbReference>
<dbReference type="OrthoDB" id="435193at2759"/>